<feature type="transmembrane region" description="Helical" evidence="6">
    <location>
        <begin position="289"/>
        <end position="309"/>
    </location>
</feature>
<keyword evidence="4 6" id="KW-1133">Transmembrane helix</keyword>
<dbReference type="AlphaFoldDB" id="A0AB33B870"/>
<feature type="transmembrane region" description="Helical" evidence="6">
    <location>
        <begin position="215"/>
        <end position="234"/>
    </location>
</feature>
<protein>
    <submittedName>
        <fullName evidence="7">Polysaccharide biosynthesis protein</fullName>
    </submittedName>
</protein>
<accession>A0AB33B870</accession>
<evidence type="ECO:0000256" key="1">
    <source>
        <dbReference type="ARBA" id="ARBA00004651"/>
    </source>
</evidence>
<feature type="transmembrane region" description="Helical" evidence="6">
    <location>
        <begin position="45"/>
        <end position="65"/>
    </location>
</feature>
<feature type="transmembrane region" description="Helical" evidence="6">
    <location>
        <begin position="86"/>
        <end position="106"/>
    </location>
</feature>
<feature type="transmembrane region" description="Helical" evidence="6">
    <location>
        <begin position="321"/>
        <end position="340"/>
    </location>
</feature>
<name>A0AB33B870_ACIPI</name>
<evidence type="ECO:0000256" key="3">
    <source>
        <dbReference type="ARBA" id="ARBA00022692"/>
    </source>
</evidence>
<feature type="transmembrane region" description="Helical" evidence="6">
    <location>
        <begin position="246"/>
        <end position="269"/>
    </location>
</feature>
<reference evidence="7 8" key="1">
    <citation type="submission" date="2016-04" db="EMBL/GenBank/DDBJ databases">
        <title>Complete genome sequencing of OXA-72 bearing Acinetobacter pittii strain IEC338SC.</title>
        <authorList>
            <person name="Brasiliense D.M."/>
            <person name="Lima K.V."/>
            <person name="Souza C.O."/>
            <person name="Dutra L.G."/>
            <person name="Mamizuka E.M."/>
            <person name="Perez-Chaparro P.J."/>
            <person name="McCulloch J.A."/>
        </authorList>
    </citation>
    <scope>NUCLEOTIDE SEQUENCE [LARGE SCALE GENOMIC DNA]</scope>
    <source>
        <strain evidence="7 8">IEC338SC</strain>
    </source>
</reference>
<dbReference type="Pfam" id="PF01943">
    <property type="entry name" value="Polysacc_synt"/>
    <property type="match status" value="1"/>
</dbReference>
<dbReference type="EMBL" id="CP015145">
    <property type="protein sequence ID" value="AMX17703.1"/>
    <property type="molecule type" value="Genomic_DNA"/>
</dbReference>
<comment type="subcellular location">
    <subcellularLocation>
        <location evidence="1">Cell membrane</location>
        <topology evidence="1">Multi-pass membrane protein</topology>
    </subcellularLocation>
</comment>
<dbReference type="GO" id="GO:0005886">
    <property type="term" value="C:plasma membrane"/>
    <property type="evidence" value="ECO:0007669"/>
    <property type="project" value="UniProtKB-SubCell"/>
</dbReference>
<dbReference type="PANTHER" id="PTHR30250:SF11">
    <property type="entry name" value="O-ANTIGEN TRANSPORTER-RELATED"/>
    <property type="match status" value="1"/>
</dbReference>
<feature type="transmembrane region" description="Helical" evidence="6">
    <location>
        <begin position="12"/>
        <end position="33"/>
    </location>
</feature>
<evidence type="ECO:0000313" key="8">
    <source>
        <dbReference type="Proteomes" id="UP000076152"/>
    </source>
</evidence>
<dbReference type="Proteomes" id="UP000076152">
    <property type="component" value="Chromosome"/>
</dbReference>
<feature type="transmembrane region" description="Helical" evidence="6">
    <location>
        <begin position="173"/>
        <end position="194"/>
    </location>
</feature>
<evidence type="ECO:0000256" key="4">
    <source>
        <dbReference type="ARBA" id="ARBA00022989"/>
    </source>
</evidence>
<keyword evidence="2" id="KW-1003">Cell membrane</keyword>
<keyword evidence="3 6" id="KW-0812">Transmembrane</keyword>
<dbReference type="PANTHER" id="PTHR30250">
    <property type="entry name" value="PST FAMILY PREDICTED COLANIC ACID TRANSPORTER"/>
    <property type="match status" value="1"/>
</dbReference>
<sequence>MLAMFKNHYDSAFLIVGNAMSRVLMIFSTIIMVKLLGDNIYSKYALLYNGLLSLQVFLVFGLNAVATRRIAQGENLSVVFNKIFKIVSIIAIPFFLVFYLISQTNFFTSLNYFREVNFLILVFSALSLVFFSLTVSLLYGLENKKKIALFNIFNALLILVFISVSSLSKNLNLIFFSYGLANIIGVLFFLFKHYRISDTKKLNISNEKEYIKQGFPIFLSALLVTPIIGVLYTFMNAGGLGEEISVFSVAMQWYNIILFVPGVLANLLLVDFSKKNKILDIRFYTKQVFINFIITLVISLFVFIVLYFILPIYGKLYQENLIIFVVFILVALVNSFNTVAGQFFISINRQIFGFYFNLVWAVLIVAMTKLALNYGYGLKGVALSFLLAYLLHAFNQNIYIYRFLKSSKNG</sequence>
<evidence type="ECO:0000313" key="7">
    <source>
        <dbReference type="EMBL" id="AMX17703.1"/>
    </source>
</evidence>
<dbReference type="InterPro" id="IPR050833">
    <property type="entry name" value="Poly_Biosynth_Transport"/>
</dbReference>
<proteinExistence type="predicted"/>
<organism evidence="7 8">
    <name type="scientific">Acinetobacter pittii</name>
    <name type="common">Acinetobacter genomosp. 3</name>
    <dbReference type="NCBI Taxonomy" id="48296"/>
    <lineage>
        <taxon>Bacteria</taxon>
        <taxon>Pseudomonadati</taxon>
        <taxon>Pseudomonadota</taxon>
        <taxon>Gammaproteobacteria</taxon>
        <taxon>Moraxellales</taxon>
        <taxon>Moraxellaceae</taxon>
        <taxon>Acinetobacter</taxon>
        <taxon>Acinetobacter calcoaceticus/baumannii complex</taxon>
    </lineage>
</organism>
<dbReference type="InterPro" id="IPR002797">
    <property type="entry name" value="Polysacc_synth"/>
</dbReference>
<evidence type="ECO:0000256" key="2">
    <source>
        <dbReference type="ARBA" id="ARBA00022475"/>
    </source>
</evidence>
<feature type="transmembrane region" description="Helical" evidence="6">
    <location>
        <begin position="352"/>
        <end position="376"/>
    </location>
</feature>
<feature type="transmembrane region" description="Helical" evidence="6">
    <location>
        <begin position="148"/>
        <end position="167"/>
    </location>
</feature>
<keyword evidence="5 6" id="KW-0472">Membrane</keyword>
<feature type="transmembrane region" description="Helical" evidence="6">
    <location>
        <begin position="382"/>
        <end position="404"/>
    </location>
</feature>
<evidence type="ECO:0000256" key="5">
    <source>
        <dbReference type="ARBA" id="ARBA00023136"/>
    </source>
</evidence>
<feature type="transmembrane region" description="Helical" evidence="6">
    <location>
        <begin position="118"/>
        <end position="141"/>
    </location>
</feature>
<evidence type="ECO:0000256" key="6">
    <source>
        <dbReference type="SAM" id="Phobius"/>
    </source>
</evidence>
<gene>
    <name evidence="7" type="ORF">IEC338SC_0524</name>
</gene>